<name>A0AAV2T1W8_CALDB</name>
<dbReference type="InterPro" id="IPR055410">
    <property type="entry name" value="Beta-prop_CAF1B_HIR1"/>
</dbReference>
<feature type="compositionally biased region" description="Polar residues" evidence="11">
    <location>
        <begin position="507"/>
        <end position="520"/>
    </location>
</feature>
<feature type="repeat" description="WD" evidence="9">
    <location>
        <begin position="194"/>
        <end position="225"/>
    </location>
</feature>
<dbReference type="GO" id="GO:0000785">
    <property type="term" value="C:chromatin"/>
    <property type="evidence" value="ECO:0007669"/>
    <property type="project" value="TreeGrafter"/>
</dbReference>
<dbReference type="InterPro" id="IPR001680">
    <property type="entry name" value="WD40_rpt"/>
</dbReference>
<feature type="region of interest" description="Disordered" evidence="11">
    <location>
        <begin position="535"/>
        <end position="578"/>
    </location>
</feature>
<dbReference type="GO" id="GO:0000417">
    <property type="term" value="C:HIR complex"/>
    <property type="evidence" value="ECO:0007669"/>
    <property type="project" value="TreeGrafter"/>
</dbReference>
<dbReference type="InterPro" id="IPR031120">
    <property type="entry name" value="HIR1-like"/>
</dbReference>
<evidence type="ECO:0000259" key="12">
    <source>
        <dbReference type="Pfam" id="PF07569"/>
    </source>
</evidence>
<keyword evidence="10" id="KW-0678">Repressor</keyword>
<keyword evidence="3 9" id="KW-0853">WD repeat</keyword>
<protein>
    <recommendedName>
        <fullName evidence="10">Protein HIRA</fullName>
    </recommendedName>
</protein>
<reference evidence="14" key="1">
    <citation type="submission" date="2024-06" db="EMBL/GenBank/DDBJ databases">
        <authorList>
            <person name="Liu X."/>
            <person name="Lenzi L."/>
            <person name="Haldenby T S."/>
            <person name="Uol C."/>
        </authorList>
    </citation>
    <scope>NUCLEOTIDE SEQUENCE</scope>
</reference>
<feature type="domain" description="Protein HIRA-like C-terminal" evidence="12">
    <location>
        <begin position="984"/>
        <end position="1127"/>
    </location>
</feature>
<comment type="caution">
    <text evidence="14">The sequence shown here is derived from an EMBL/GenBank/DDBJ whole genome shotgun (WGS) entry which is preliminary data.</text>
</comment>
<evidence type="ECO:0000313" key="14">
    <source>
        <dbReference type="EMBL" id="CAL5130331.1"/>
    </source>
</evidence>
<keyword evidence="7 10" id="KW-0804">Transcription</keyword>
<keyword evidence="5 10" id="KW-0156">Chromatin regulator</keyword>
<dbReference type="Pfam" id="PF07569">
    <property type="entry name" value="Hira"/>
    <property type="match status" value="1"/>
</dbReference>
<dbReference type="Pfam" id="PF24105">
    <property type="entry name" value="Beta-prop_CAF1B_HIR1"/>
    <property type="match status" value="1"/>
</dbReference>
<evidence type="ECO:0000256" key="8">
    <source>
        <dbReference type="ARBA" id="ARBA00023242"/>
    </source>
</evidence>
<evidence type="ECO:0000259" key="13">
    <source>
        <dbReference type="Pfam" id="PF24105"/>
    </source>
</evidence>
<keyword evidence="4 10" id="KW-0677">Repeat</keyword>
<comment type="subcellular location">
    <subcellularLocation>
        <location evidence="1 10">Nucleus</location>
    </subcellularLocation>
</comment>
<organism evidence="14 15">
    <name type="scientific">Calicophoron daubneyi</name>
    <name type="common">Rumen fluke</name>
    <name type="synonym">Paramphistomum daubneyi</name>
    <dbReference type="NCBI Taxonomy" id="300641"/>
    <lineage>
        <taxon>Eukaryota</taxon>
        <taxon>Metazoa</taxon>
        <taxon>Spiralia</taxon>
        <taxon>Lophotrochozoa</taxon>
        <taxon>Platyhelminthes</taxon>
        <taxon>Trematoda</taxon>
        <taxon>Digenea</taxon>
        <taxon>Plagiorchiida</taxon>
        <taxon>Pronocephalata</taxon>
        <taxon>Paramphistomoidea</taxon>
        <taxon>Paramphistomidae</taxon>
        <taxon>Calicophoron</taxon>
    </lineage>
</organism>
<dbReference type="SUPFAM" id="SSF50978">
    <property type="entry name" value="WD40 repeat-like"/>
    <property type="match status" value="1"/>
</dbReference>
<feature type="compositionally biased region" description="Polar residues" evidence="11">
    <location>
        <begin position="544"/>
        <end position="553"/>
    </location>
</feature>
<dbReference type="EMBL" id="CAXLJL010000061">
    <property type="protein sequence ID" value="CAL5130331.1"/>
    <property type="molecule type" value="Genomic_DNA"/>
</dbReference>
<dbReference type="PANTHER" id="PTHR13831:SF0">
    <property type="entry name" value="PROTEIN HIRA"/>
    <property type="match status" value="1"/>
</dbReference>
<evidence type="ECO:0000256" key="3">
    <source>
        <dbReference type="ARBA" id="ARBA00022574"/>
    </source>
</evidence>
<comment type="similarity">
    <text evidence="2 10">Belongs to the WD repeat HIR1 family.</text>
</comment>
<dbReference type="GO" id="GO:0006355">
    <property type="term" value="P:regulation of DNA-templated transcription"/>
    <property type="evidence" value="ECO:0007669"/>
    <property type="project" value="InterPro"/>
</dbReference>
<evidence type="ECO:0000256" key="4">
    <source>
        <dbReference type="ARBA" id="ARBA00022737"/>
    </source>
</evidence>
<dbReference type="InterPro" id="IPR015943">
    <property type="entry name" value="WD40/YVTN_repeat-like_dom_sf"/>
</dbReference>
<dbReference type="PANTHER" id="PTHR13831">
    <property type="entry name" value="MEMBER OF THE HIR1 FAMILY OF WD-REPEAT PROTEINS"/>
    <property type="match status" value="1"/>
</dbReference>
<comment type="function">
    <text evidence="10">Required for replication-independent chromatin assembly and for the periodic repression of histone gene transcription during the cell cycle.</text>
</comment>
<evidence type="ECO:0000256" key="6">
    <source>
        <dbReference type="ARBA" id="ARBA00023015"/>
    </source>
</evidence>
<evidence type="ECO:0000313" key="15">
    <source>
        <dbReference type="Proteomes" id="UP001497525"/>
    </source>
</evidence>
<feature type="domain" description="CAF1B/HIR1 beta-propeller" evidence="13">
    <location>
        <begin position="23"/>
        <end position="381"/>
    </location>
</feature>
<dbReference type="GO" id="GO:0006338">
    <property type="term" value="P:chromatin remodeling"/>
    <property type="evidence" value="ECO:0007669"/>
    <property type="project" value="InterPro"/>
</dbReference>
<accession>A0AAV2T1W8</accession>
<keyword evidence="8 10" id="KW-0539">Nucleus</keyword>
<feature type="repeat" description="WD" evidence="9">
    <location>
        <begin position="74"/>
        <end position="106"/>
    </location>
</feature>
<dbReference type="SMART" id="SM00320">
    <property type="entry name" value="WD40"/>
    <property type="match status" value="6"/>
</dbReference>
<keyword evidence="6 10" id="KW-0805">Transcription regulation</keyword>
<proteinExistence type="inferred from homology"/>
<gene>
    <name evidence="14" type="ORF">CDAUBV1_LOCUS1946</name>
</gene>
<dbReference type="Gene3D" id="2.130.10.10">
    <property type="entry name" value="YVTN repeat-like/Quinoprotein amine dehydrogenase"/>
    <property type="match status" value="2"/>
</dbReference>
<sequence length="1187" mass="129647">MRLLKPLWITHGSLSKDNSIDRPIYSLDIHPDGSRLATGGVIDTCGVVILWNMVPIRNPKLESDEGVPKKLFQMDSHQACVNCVRWSPTGRWLASAGMDKVVMIWKKTALCILSNSEGAHQTTVFGVKGQTKFTEHWRCASVLRGHAGDIIDLAWSHDGQKLASASVDNNVIVWCRQPPTSGHNMGHFALLATLKGHQGFVKGVAWDPIGRYLASQSDEVAVIVWRTADWQQEAIVKKPFTKAGGQSQVMRISWSLDGSTLAAPHAINNGFPTAKLISRTNWVPGLDLVGHRKHVICARYNPNVFRRPDKGETQSMVCLALGSKDRSVSVWTTAGRRARVVIHDLFTNSVCDLTWSSNGKELMACSLDGTVSYMGFSTAELGTPWPAVDVVRLHHSCYGQSLLEHLDQTDEEPSGLSKGMTSVTRRWDGNSANQSDIVLETPEALALQQSRIVVCQRLKNVPSSSPAVSELPPHGPTEQIETRGKDGRRRIIPKFLGRLDSIDEDTNSNPQFCPSRLSPTASQTFDSLTTSSISVASPAKSGNPIANTNTVTAPRSAGNAPKSTLDKNHSNCKTSSPAATRMPIQEAVRAECGLINTPDKSELLAKTNAAQEYGIPSKLTSVLSPPVVTVTVNAPLSAKSSDVDICVPGQKRRGSVILDGALSEDESTKKAASKARKKRRVRLFVSSDENSASSPVEKKFGAHGAKVLSTASSEVMHPEAALKSRMVTLAEDNVPTESTNSRAIGSTDQPFLIDTPDQLASVSKIQFVCSHPVYGPVLVELTGNAAASTTHSINNVPVPQNTPTGIRRITASRNDRRLWELVSESRLTSYAYTDNLILFGDCSGRIQLLSSNGGRVCAPIVLDSAVHLLSLLPLDDTDISVGSTSKASFKSMPSVPTTPIALSRLHTVVSGGEPRPNNFAWSPSCQNKERSNYRITALCKSGKLLIWRLSPCTEGICSAPSFIAPPACLQLVLETDLHDVVKAPGSALGFCSIMFTSEGYPVVHRRNGSSYLFDTEARVWFELFDACNGSRCNAALMAARSCPSGPLASCQMLRKSLEIQAMASNPSRSEKSSADQRLIIQHFLEAQTHNARMFGSAAEYRFWITRWFRHLIEDNEEEQLRHICQDLIGPTFVGSRTSWEPLVKGLSKHELLRELLTLFALNLSLQRLYVEMKEMLDQRQDEDTRCI</sequence>
<dbReference type="InterPro" id="IPR011494">
    <property type="entry name" value="HIRA-like_C"/>
</dbReference>
<feature type="repeat" description="WD" evidence="9">
    <location>
        <begin position="143"/>
        <end position="174"/>
    </location>
</feature>
<dbReference type="PROSITE" id="PS50082">
    <property type="entry name" value="WD_REPEATS_2"/>
    <property type="match status" value="3"/>
</dbReference>
<evidence type="ECO:0000256" key="11">
    <source>
        <dbReference type="SAM" id="MobiDB-lite"/>
    </source>
</evidence>
<dbReference type="PROSITE" id="PS50294">
    <property type="entry name" value="WD_REPEATS_REGION"/>
    <property type="match status" value="3"/>
</dbReference>
<evidence type="ECO:0000256" key="1">
    <source>
        <dbReference type="ARBA" id="ARBA00004123"/>
    </source>
</evidence>
<evidence type="ECO:0000256" key="5">
    <source>
        <dbReference type="ARBA" id="ARBA00022853"/>
    </source>
</evidence>
<feature type="region of interest" description="Disordered" evidence="11">
    <location>
        <begin position="463"/>
        <end position="484"/>
    </location>
</feature>
<dbReference type="InterPro" id="IPR036322">
    <property type="entry name" value="WD40_repeat_dom_sf"/>
</dbReference>
<dbReference type="Proteomes" id="UP001497525">
    <property type="component" value="Unassembled WGS sequence"/>
</dbReference>
<evidence type="ECO:0000256" key="2">
    <source>
        <dbReference type="ARBA" id="ARBA00007306"/>
    </source>
</evidence>
<dbReference type="GO" id="GO:0031491">
    <property type="term" value="F:nucleosome binding"/>
    <property type="evidence" value="ECO:0007669"/>
    <property type="project" value="TreeGrafter"/>
</dbReference>
<dbReference type="AlphaFoldDB" id="A0AAV2T1W8"/>
<evidence type="ECO:0000256" key="7">
    <source>
        <dbReference type="ARBA" id="ARBA00023163"/>
    </source>
</evidence>
<feature type="region of interest" description="Disordered" evidence="11">
    <location>
        <begin position="501"/>
        <end position="520"/>
    </location>
</feature>
<dbReference type="GO" id="GO:0005634">
    <property type="term" value="C:nucleus"/>
    <property type="evidence" value="ECO:0007669"/>
    <property type="project" value="UniProtKB-SubCell"/>
</dbReference>
<evidence type="ECO:0000256" key="9">
    <source>
        <dbReference type="PROSITE-ProRule" id="PRU00221"/>
    </source>
</evidence>
<evidence type="ECO:0000256" key="10">
    <source>
        <dbReference type="RuleBase" id="RU364014"/>
    </source>
</evidence>
<dbReference type="GO" id="GO:0006351">
    <property type="term" value="P:DNA-templated transcription"/>
    <property type="evidence" value="ECO:0007669"/>
    <property type="project" value="InterPro"/>
</dbReference>